<feature type="compositionally biased region" description="Polar residues" evidence="1">
    <location>
        <begin position="85"/>
        <end position="96"/>
    </location>
</feature>
<dbReference type="EMBL" id="KN824281">
    <property type="protein sequence ID" value="KIM31859.1"/>
    <property type="molecule type" value="Genomic_DNA"/>
</dbReference>
<evidence type="ECO:0000313" key="2">
    <source>
        <dbReference type="EMBL" id="KIM31859.1"/>
    </source>
</evidence>
<feature type="compositionally biased region" description="Low complexity" evidence="1">
    <location>
        <begin position="379"/>
        <end position="389"/>
    </location>
</feature>
<organism evidence="2 3">
    <name type="scientific">Serendipita vermifera MAFF 305830</name>
    <dbReference type="NCBI Taxonomy" id="933852"/>
    <lineage>
        <taxon>Eukaryota</taxon>
        <taxon>Fungi</taxon>
        <taxon>Dikarya</taxon>
        <taxon>Basidiomycota</taxon>
        <taxon>Agaricomycotina</taxon>
        <taxon>Agaricomycetes</taxon>
        <taxon>Sebacinales</taxon>
        <taxon>Serendipitaceae</taxon>
        <taxon>Serendipita</taxon>
    </lineage>
</organism>
<reference evidence="3" key="2">
    <citation type="submission" date="2015-01" db="EMBL/GenBank/DDBJ databases">
        <title>Evolutionary Origins and Diversification of the Mycorrhizal Mutualists.</title>
        <authorList>
            <consortium name="DOE Joint Genome Institute"/>
            <consortium name="Mycorrhizal Genomics Consortium"/>
            <person name="Kohler A."/>
            <person name="Kuo A."/>
            <person name="Nagy L.G."/>
            <person name="Floudas D."/>
            <person name="Copeland A."/>
            <person name="Barry K.W."/>
            <person name="Cichocki N."/>
            <person name="Veneault-Fourrey C."/>
            <person name="LaButti K."/>
            <person name="Lindquist E.A."/>
            <person name="Lipzen A."/>
            <person name="Lundell T."/>
            <person name="Morin E."/>
            <person name="Murat C."/>
            <person name="Riley R."/>
            <person name="Ohm R."/>
            <person name="Sun H."/>
            <person name="Tunlid A."/>
            <person name="Henrissat B."/>
            <person name="Grigoriev I.V."/>
            <person name="Hibbett D.S."/>
            <person name="Martin F."/>
        </authorList>
    </citation>
    <scope>NUCLEOTIDE SEQUENCE [LARGE SCALE GENOMIC DNA]</scope>
    <source>
        <strain evidence="3">MAFF 305830</strain>
    </source>
</reference>
<feature type="compositionally biased region" description="Low complexity" evidence="1">
    <location>
        <begin position="97"/>
        <end position="135"/>
    </location>
</feature>
<feature type="compositionally biased region" description="Low complexity" evidence="1">
    <location>
        <begin position="318"/>
        <end position="346"/>
    </location>
</feature>
<protein>
    <submittedName>
        <fullName evidence="2">Uncharacterized protein</fullName>
    </submittedName>
</protein>
<keyword evidence="3" id="KW-1185">Reference proteome</keyword>
<accession>A0A0C3BIA7</accession>
<dbReference type="OrthoDB" id="6077919at2759"/>
<dbReference type="AlphaFoldDB" id="A0A0C3BIA7"/>
<evidence type="ECO:0000313" key="3">
    <source>
        <dbReference type="Proteomes" id="UP000054097"/>
    </source>
</evidence>
<feature type="compositionally biased region" description="Basic and acidic residues" evidence="1">
    <location>
        <begin position="70"/>
        <end position="80"/>
    </location>
</feature>
<gene>
    <name evidence="2" type="ORF">M408DRAFT_239741</name>
</gene>
<evidence type="ECO:0000256" key="1">
    <source>
        <dbReference type="SAM" id="MobiDB-lite"/>
    </source>
</evidence>
<dbReference type="HOGENOM" id="CLU_615631_0_0_1"/>
<feature type="compositionally biased region" description="Low complexity" evidence="1">
    <location>
        <begin position="231"/>
        <end position="268"/>
    </location>
</feature>
<feature type="region of interest" description="Disordered" evidence="1">
    <location>
        <begin position="183"/>
        <end position="272"/>
    </location>
</feature>
<sequence>MFQDDDPQDLHTEPNQSSLPSIRQLFGIRASDNLDALAPHHQRPSRTNNPPPSSFPHQAVHAAARTSPRPSRERRPEVRTPVRSASFSSGQVDHQSTTATTTTRGRLASPRSTSSSSIAPPYSSSSRSPTVSRARQSPTSAESTIALPPISTAIPGFIPAANRGRAVSDTEAFTRGGLASSLSTSATAASGPGLYASRSREPAPIHPSLHRGDPISMIDNREQQRGHVGRSPVSTSSYAPSSRRSHAHSIVSQSSSAHSDDPSAPSHAWTSARSSIEYAQTSTSSHEYAPHPYSSASIAARQNAAASAGGHTAAVAINNSNPSSSAPAPTSATSATFTPSTTPYASEGGGSGSTHASPSRADRERVPPSSFPLYGVYSSGGRPRSGNSSEGDESKGGFGKYECEYCSKRFNRPSSLRVRQIFFICLITFGVILTRLPPPRYADSH</sequence>
<reference evidence="2 3" key="1">
    <citation type="submission" date="2014-04" db="EMBL/GenBank/DDBJ databases">
        <authorList>
            <consortium name="DOE Joint Genome Institute"/>
            <person name="Kuo A."/>
            <person name="Zuccaro A."/>
            <person name="Kohler A."/>
            <person name="Nagy L.G."/>
            <person name="Floudas D."/>
            <person name="Copeland A."/>
            <person name="Barry K.W."/>
            <person name="Cichocki N."/>
            <person name="Veneault-Fourrey C."/>
            <person name="LaButti K."/>
            <person name="Lindquist E.A."/>
            <person name="Lipzen A."/>
            <person name="Lundell T."/>
            <person name="Morin E."/>
            <person name="Murat C."/>
            <person name="Sun H."/>
            <person name="Tunlid A."/>
            <person name="Henrissat B."/>
            <person name="Grigoriev I.V."/>
            <person name="Hibbett D.S."/>
            <person name="Martin F."/>
            <person name="Nordberg H.P."/>
            <person name="Cantor M.N."/>
            <person name="Hua S.X."/>
        </authorList>
    </citation>
    <scope>NUCLEOTIDE SEQUENCE [LARGE SCALE GENOMIC DNA]</scope>
    <source>
        <strain evidence="2 3">MAFF 305830</strain>
    </source>
</reference>
<name>A0A0C3BIA7_SERVB</name>
<proteinExistence type="predicted"/>
<feature type="region of interest" description="Disordered" evidence="1">
    <location>
        <begin position="318"/>
        <end position="395"/>
    </location>
</feature>
<dbReference type="Proteomes" id="UP000054097">
    <property type="component" value="Unassembled WGS sequence"/>
</dbReference>
<feature type="region of interest" description="Disordered" evidence="1">
    <location>
        <begin position="1"/>
        <end position="147"/>
    </location>
</feature>